<name>A0A833UV21_JUGRE</name>
<accession>A0A833UV21</accession>
<evidence type="ECO:0000313" key="3">
    <source>
        <dbReference type="Proteomes" id="UP000619265"/>
    </source>
</evidence>
<sequence length="101" mass="10871">MLQKPGRRIDPLGDPKTGDPIGTFREDGKDFIFPSCKFRSDATISLIEFEPRDRLNGWVMGDIGGESAGGVPGGEMDGGEDRNVRVFAQDASIACLRGDPS</sequence>
<gene>
    <name evidence="2" type="ORF">F2P56_022916</name>
</gene>
<proteinExistence type="predicted"/>
<feature type="compositionally biased region" description="Basic and acidic residues" evidence="1">
    <location>
        <begin position="7"/>
        <end position="17"/>
    </location>
</feature>
<feature type="region of interest" description="Disordered" evidence="1">
    <location>
        <begin position="1"/>
        <end position="25"/>
    </location>
</feature>
<dbReference type="Gramene" id="Jr10_19810_p3">
    <property type="protein sequence ID" value="cds.Jr10_19810_p3"/>
    <property type="gene ID" value="Jr10_19810"/>
</dbReference>
<comment type="caution">
    <text evidence="2">The sequence shown here is derived from an EMBL/GenBank/DDBJ whole genome shotgun (WGS) entry which is preliminary data.</text>
</comment>
<organism evidence="2 3">
    <name type="scientific">Juglans regia</name>
    <name type="common">English walnut</name>
    <dbReference type="NCBI Taxonomy" id="51240"/>
    <lineage>
        <taxon>Eukaryota</taxon>
        <taxon>Viridiplantae</taxon>
        <taxon>Streptophyta</taxon>
        <taxon>Embryophyta</taxon>
        <taxon>Tracheophyta</taxon>
        <taxon>Spermatophyta</taxon>
        <taxon>Magnoliopsida</taxon>
        <taxon>eudicotyledons</taxon>
        <taxon>Gunneridae</taxon>
        <taxon>Pentapetalae</taxon>
        <taxon>rosids</taxon>
        <taxon>fabids</taxon>
        <taxon>Fagales</taxon>
        <taxon>Juglandaceae</taxon>
        <taxon>Juglans</taxon>
    </lineage>
</organism>
<evidence type="ECO:0000313" key="2">
    <source>
        <dbReference type="EMBL" id="KAF5458924.1"/>
    </source>
</evidence>
<evidence type="ECO:0000256" key="1">
    <source>
        <dbReference type="SAM" id="MobiDB-lite"/>
    </source>
</evidence>
<protein>
    <submittedName>
        <fullName evidence="2">Uncharacterized protein</fullName>
    </submittedName>
</protein>
<reference evidence="2" key="2">
    <citation type="submission" date="2020-03" db="EMBL/GenBank/DDBJ databases">
        <title>Walnut 2.0.</title>
        <authorList>
            <person name="Marrano A."/>
            <person name="Britton M."/>
            <person name="Zimin A.V."/>
            <person name="Zaini P.A."/>
            <person name="Workman R."/>
            <person name="Puiu D."/>
            <person name="Bianco L."/>
            <person name="Allen B.J."/>
            <person name="Troggio M."/>
            <person name="Leslie C.A."/>
            <person name="Timp W."/>
            <person name="Dendekar A."/>
            <person name="Salzberg S.L."/>
            <person name="Neale D.B."/>
        </authorList>
    </citation>
    <scope>NUCLEOTIDE SEQUENCE</scope>
    <source>
        <tissue evidence="2">Leaves</tissue>
    </source>
</reference>
<dbReference type="EMBL" id="LIHL02000010">
    <property type="protein sequence ID" value="KAF5458924.1"/>
    <property type="molecule type" value="Genomic_DNA"/>
</dbReference>
<dbReference type="AlphaFoldDB" id="A0A833UV21"/>
<reference evidence="2" key="1">
    <citation type="submission" date="2015-10" db="EMBL/GenBank/DDBJ databases">
        <authorList>
            <person name="Martinez-Garcia P.J."/>
            <person name="Crepeau M.W."/>
            <person name="Puiu D."/>
            <person name="Gonzalez-Ibeas D."/>
            <person name="Whalen J."/>
            <person name="Stevens K."/>
            <person name="Paul R."/>
            <person name="Butterfield T."/>
            <person name="Britton M."/>
            <person name="Reagan R."/>
            <person name="Chakraborty S."/>
            <person name="Walawage S.L."/>
            <person name="Vasquez-Gross H.A."/>
            <person name="Cardeno C."/>
            <person name="Famula R."/>
            <person name="Pratt K."/>
            <person name="Kuruganti S."/>
            <person name="Aradhya M.K."/>
            <person name="Leslie C.A."/>
            <person name="Dandekar A.M."/>
            <person name="Salzberg S.L."/>
            <person name="Wegrzyn J.L."/>
            <person name="Langley C.H."/>
            <person name="Neale D.B."/>
        </authorList>
    </citation>
    <scope>NUCLEOTIDE SEQUENCE</scope>
    <source>
        <tissue evidence="2">Leaves</tissue>
    </source>
</reference>
<dbReference type="Proteomes" id="UP000619265">
    <property type="component" value="Unassembled WGS sequence"/>
</dbReference>